<protein>
    <recommendedName>
        <fullName evidence="4">DUF5641 domain-containing protein</fullName>
    </recommendedName>
</protein>
<keyword evidence="3" id="KW-1185">Reference proteome</keyword>
<sequence length="80" mass="8811">MQKAHETTSVFKVDEIVLIENPNKHRLYWPLESFSLEIQSAETAESNDILLDAVASKIPSANLDVSESVMIPVGDPSNIS</sequence>
<accession>A0A8X7BQS8</accession>
<evidence type="ECO:0008006" key="4">
    <source>
        <dbReference type="Google" id="ProtNLM"/>
    </source>
</evidence>
<dbReference type="AlphaFoldDB" id="A0A8X7BQS8"/>
<dbReference type="Proteomes" id="UP000886998">
    <property type="component" value="Unassembled WGS sequence"/>
</dbReference>
<name>A0A8X7BQS8_9ARAC</name>
<proteinExistence type="predicted"/>
<gene>
    <name evidence="2" type="ORF">TNIN_42101</name>
    <name evidence="1" type="ORF">TNIN_458851</name>
</gene>
<organism evidence="1 3">
    <name type="scientific">Trichonephila inaurata madagascariensis</name>
    <dbReference type="NCBI Taxonomy" id="2747483"/>
    <lineage>
        <taxon>Eukaryota</taxon>
        <taxon>Metazoa</taxon>
        <taxon>Ecdysozoa</taxon>
        <taxon>Arthropoda</taxon>
        <taxon>Chelicerata</taxon>
        <taxon>Arachnida</taxon>
        <taxon>Araneae</taxon>
        <taxon>Araneomorphae</taxon>
        <taxon>Entelegynae</taxon>
        <taxon>Araneoidea</taxon>
        <taxon>Nephilidae</taxon>
        <taxon>Trichonephila</taxon>
        <taxon>Trichonephila inaurata</taxon>
    </lineage>
</organism>
<reference evidence="1" key="1">
    <citation type="submission" date="2020-08" db="EMBL/GenBank/DDBJ databases">
        <title>Multicomponent nature underlies the extraordinary mechanical properties of spider dragline silk.</title>
        <authorList>
            <person name="Kono N."/>
            <person name="Nakamura H."/>
            <person name="Mori M."/>
            <person name="Yoshida Y."/>
            <person name="Ohtoshi R."/>
            <person name="Malay A.D."/>
            <person name="Moran D.A.P."/>
            <person name="Tomita M."/>
            <person name="Numata K."/>
            <person name="Arakawa K."/>
        </authorList>
    </citation>
    <scope>NUCLEOTIDE SEQUENCE</scope>
</reference>
<evidence type="ECO:0000313" key="3">
    <source>
        <dbReference type="Proteomes" id="UP000886998"/>
    </source>
</evidence>
<dbReference type="EMBL" id="BMAV01001837">
    <property type="protein sequence ID" value="GFY40320.1"/>
    <property type="molecule type" value="Genomic_DNA"/>
</dbReference>
<evidence type="ECO:0000313" key="1">
    <source>
        <dbReference type="EMBL" id="GFY40320.1"/>
    </source>
</evidence>
<dbReference type="EMBL" id="BMAV01007988">
    <property type="protein sequence ID" value="GFY51286.1"/>
    <property type="molecule type" value="Genomic_DNA"/>
</dbReference>
<comment type="caution">
    <text evidence="1">The sequence shown here is derived from an EMBL/GenBank/DDBJ whole genome shotgun (WGS) entry which is preliminary data.</text>
</comment>
<evidence type="ECO:0000313" key="2">
    <source>
        <dbReference type="EMBL" id="GFY51286.1"/>
    </source>
</evidence>